<evidence type="ECO:0000313" key="2">
    <source>
        <dbReference type="EMBL" id="GEU29586.1"/>
    </source>
</evidence>
<reference evidence="2" key="1">
    <citation type="journal article" date="2019" name="Sci. Rep.">
        <title>Draft genome of Tanacetum cinerariifolium, the natural source of mosquito coil.</title>
        <authorList>
            <person name="Yamashiro T."/>
            <person name="Shiraishi A."/>
            <person name="Satake H."/>
            <person name="Nakayama K."/>
        </authorList>
    </citation>
    <scope>NUCLEOTIDE SEQUENCE</scope>
</reference>
<dbReference type="EMBL" id="BKCJ010000081">
    <property type="protein sequence ID" value="GEU29586.1"/>
    <property type="molecule type" value="Genomic_DNA"/>
</dbReference>
<name>A0A699GQU9_TANCI</name>
<feature type="region of interest" description="Disordered" evidence="1">
    <location>
        <begin position="57"/>
        <end position="128"/>
    </location>
</feature>
<sequence length="128" mass="13105">MISEAELQDCCFKADMDPCVAYSARSCDRVILPLTILSDSRVTTSCCSNDPTLARRVSMQSPTDSICSGAGGTAIGGGDGDTHDGDNDEGNLDLLRDKDGKSYGGGEDDDVKSNGGGDNDGISDGSSG</sequence>
<proteinExistence type="predicted"/>
<comment type="caution">
    <text evidence="2">The sequence shown here is derived from an EMBL/GenBank/DDBJ whole genome shotgun (WGS) entry which is preliminary data.</text>
</comment>
<gene>
    <name evidence="2" type="ORF">Tci_001564</name>
</gene>
<protein>
    <submittedName>
        <fullName evidence="2">Uncharacterized protein</fullName>
    </submittedName>
</protein>
<organism evidence="2">
    <name type="scientific">Tanacetum cinerariifolium</name>
    <name type="common">Dalmatian daisy</name>
    <name type="synonym">Chrysanthemum cinerariifolium</name>
    <dbReference type="NCBI Taxonomy" id="118510"/>
    <lineage>
        <taxon>Eukaryota</taxon>
        <taxon>Viridiplantae</taxon>
        <taxon>Streptophyta</taxon>
        <taxon>Embryophyta</taxon>
        <taxon>Tracheophyta</taxon>
        <taxon>Spermatophyta</taxon>
        <taxon>Magnoliopsida</taxon>
        <taxon>eudicotyledons</taxon>
        <taxon>Gunneridae</taxon>
        <taxon>Pentapetalae</taxon>
        <taxon>asterids</taxon>
        <taxon>campanulids</taxon>
        <taxon>Asterales</taxon>
        <taxon>Asteraceae</taxon>
        <taxon>Asteroideae</taxon>
        <taxon>Anthemideae</taxon>
        <taxon>Anthemidinae</taxon>
        <taxon>Tanacetum</taxon>
    </lineage>
</organism>
<accession>A0A699GQU9</accession>
<feature type="compositionally biased region" description="Gly residues" evidence="1">
    <location>
        <begin position="69"/>
        <end position="79"/>
    </location>
</feature>
<dbReference type="AlphaFoldDB" id="A0A699GQU9"/>
<evidence type="ECO:0000256" key="1">
    <source>
        <dbReference type="SAM" id="MobiDB-lite"/>
    </source>
</evidence>